<dbReference type="AlphaFoldDB" id="A0A814KFJ4"/>
<comment type="caution">
    <text evidence="2">The sequence shown here is derived from an EMBL/GenBank/DDBJ whole genome shotgun (WGS) entry which is preliminary data.</text>
</comment>
<dbReference type="OrthoDB" id="41905at2759"/>
<reference evidence="2" key="1">
    <citation type="submission" date="2021-02" db="EMBL/GenBank/DDBJ databases">
        <authorList>
            <person name="Nowell W R."/>
        </authorList>
    </citation>
    <scope>NUCLEOTIDE SEQUENCE</scope>
</reference>
<evidence type="ECO:0000313" key="1">
    <source>
        <dbReference type="EMBL" id="CAF0979956.1"/>
    </source>
</evidence>
<proteinExistence type="predicted"/>
<dbReference type="Proteomes" id="UP000663889">
    <property type="component" value="Unassembled WGS sequence"/>
</dbReference>
<evidence type="ECO:0000313" key="3">
    <source>
        <dbReference type="Proteomes" id="UP000663889"/>
    </source>
</evidence>
<evidence type="ECO:0000313" key="2">
    <source>
        <dbReference type="EMBL" id="CAF1051133.1"/>
    </source>
</evidence>
<dbReference type="EMBL" id="CAJNOO010000566">
    <property type="protein sequence ID" value="CAF0979956.1"/>
    <property type="molecule type" value="Genomic_DNA"/>
</dbReference>
<dbReference type="EMBL" id="CAJNOU010000628">
    <property type="protein sequence ID" value="CAF1051133.1"/>
    <property type="molecule type" value="Genomic_DNA"/>
</dbReference>
<dbReference type="Proteomes" id="UP000663882">
    <property type="component" value="Unassembled WGS sequence"/>
</dbReference>
<name>A0A814KFJ4_9BILA</name>
<accession>A0A814KFJ4</accession>
<sequence length="127" mass="15402">MTHPHSHTYTHPHLHRLNDLTINYLGYYTDNGAHYYYYNTEKGINYEETIVNVYHQILLPFHYIELNSWWYYKGIQDDFSEWTAPPDIFPNGLQVVHRRLENIPIAVHNHYWSYNTVHKQNYSFAVD</sequence>
<protein>
    <submittedName>
        <fullName evidence="2">Uncharacterized protein</fullName>
    </submittedName>
</protein>
<gene>
    <name evidence="1" type="ORF">RFH988_LOCUS13092</name>
    <name evidence="2" type="ORF">SEV965_LOCUS13345</name>
</gene>
<organism evidence="2 3">
    <name type="scientific">Rotaria sordida</name>
    <dbReference type="NCBI Taxonomy" id="392033"/>
    <lineage>
        <taxon>Eukaryota</taxon>
        <taxon>Metazoa</taxon>
        <taxon>Spiralia</taxon>
        <taxon>Gnathifera</taxon>
        <taxon>Rotifera</taxon>
        <taxon>Eurotatoria</taxon>
        <taxon>Bdelloidea</taxon>
        <taxon>Philodinida</taxon>
        <taxon>Philodinidae</taxon>
        <taxon>Rotaria</taxon>
    </lineage>
</organism>